<keyword evidence="1" id="KW-0560">Oxidoreductase</keyword>
<dbReference type="Pfam" id="PF01370">
    <property type="entry name" value="Epimerase"/>
    <property type="match status" value="1"/>
</dbReference>
<dbReference type="CDD" id="cd05227">
    <property type="entry name" value="AR_SDR_e"/>
    <property type="match status" value="1"/>
</dbReference>
<dbReference type="Proteomes" id="UP000807306">
    <property type="component" value="Unassembled WGS sequence"/>
</dbReference>
<dbReference type="OrthoDB" id="2735536at2759"/>
<evidence type="ECO:0000313" key="4">
    <source>
        <dbReference type="EMBL" id="KAF9527862.1"/>
    </source>
</evidence>
<comment type="caution">
    <text evidence="4">The sequence shown here is derived from an EMBL/GenBank/DDBJ whole genome shotgun (WGS) entry which is preliminary data.</text>
</comment>
<organism evidence="4 5">
    <name type="scientific">Crepidotus variabilis</name>
    <dbReference type="NCBI Taxonomy" id="179855"/>
    <lineage>
        <taxon>Eukaryota</taxon>
        <taxon>Fungi</taxon>
        <taxon>Dikarya</taxon>
        <taxon>Basidiomycota</taxon>
        <taxon>Agaricomycotina</taxon>
        <taxon>Agaricomycetes</taxon>
        <taxon>Agaricomycetidae</taxon>
        <taxon>Agaricales</taxon>
        <taxon>Agaricineae</taxon>
        <taxon>Crepidotaceae</taxon>
        <taxon>Crepidotus</taxon>
    </lineage>
</organism>
<comment type="similarity">
    <text evidence="2">Belongs to the NAD(P)-dependent epimerase/dehydratase family. Dihydroflavonol-4-reductase subfamily.</text>
</comment>
<dbReference type="AlphaFoldDB" id="A0A9P6EFB1"/>
<evidence type="ECO:0000256" key="2">
    <source>
        <dbReference type="ARBA" id="ARBA00023445"/>
    </source>
</evidence>
<dbReference type="InterPro" id="IPR036291">
    <property type="entry name" value="NAD(P)-bd_dom_sf"/>
</dbReference>
<gene>
    <name evidence="4" type="ORF">CPB83DRAFT_855320</name>
</gene>
<accession>A0A9P6EFB1</accession>
<dbReference type="InterPro" id="IPR050425">
    <property type="entry name" value="NAD(P)_dehydrat-like"/>
</dbReference>
<dbReference type="GO" id="GO:0003676">
    <property type="term" value="F:nucleic acid binding"/>
    <property type="evidence" value="ECO:0007669"/>
    <property type="project" value="InterPro"/>
</dbReference>
<dbReference type="PROSITE" id="PS00092">
    <property type="entry name" value="N6_MTASE"/>
    <property type="match status" value="1"/>
</dbReference>
<reference evidence="4" key="1">
    <citation type="submission" date="2020-11" db="EMBL/GenBank/DDBJ databases">
        <authorList>
            <consortium name="DOE Joint Genome Institute"/>
            <person name="Ahrendt S."/>
            <person name="Riley R."/>
            <person name="Andreopoulos W."/>
            <person name="Labutti K."/>
            <person name="Pangilinan J."/>
            <person name="Ruiz-Duenas F.J."/>
            <person name="Barrasa J.M."/>
            <person name="Sanchez-Garcia M."/>
            <person name="Camarero S."/>
            <person name="Miyauchi S."/>
            <person name="Serrano A."/>
            <person name="Linde D."/>
            <person name="Babiker R."/>
            <person name="Drula E."/>
            <person name="Ayuso-Fernandez I."/>
            <person name="Pacheco R."/>
            <person name="Padilla G."/>
            <person name="Ferreira P."/>
            <person name="Barriuso J."/>
            <person name="Kellner H."/>
            <person name="Castanera R."/>
            <person name="Alfaro M."/>
            <person name="Ramirez L."/>
            <person name="Pisabarro A.G."/>
            <person name="Kuo A."/>
            <person name="Tritt A."/>
            <person name="Lipzen A."/>
            <person name="He G."/>
            <person name="Yan M."/>
            <person name="Ng V."/>
            <person name="Cullen D."/>
            <person name="Martin F."/>
            <person name="Rosso M.-N."/>
            <person name="Henrissat B."/>
            <person name="Hibbett D."/>
            <person name="Martinez A.T."/>
            <person name="Grigoriev I.V."/>
        </authorList>
    </citation>
    <scope>NUCLEOTIDE SEQUENCE</scope>
    <source>
        <strain evidence="4">CBS 506.95</strain>
    </source>
</reference>
<evidence type="ECO:0000256" key="1">
    <source>
        <dbReference type="ARBA" id="ARBA00023002"/>
    </source>
</evidence>
<evidence type="ECO:0000259" key="3">
    <source>
        <dbReference type="Pfam" id="PF01370"/>
    </source>
</evidence>
<sequence>MPVAHSGSKVLVSGANGYIAMWVVRTLLEQGYQVRGTVRSKDKGEFLKQYFSQIGLADKFEFVIVEDIIKEGAFDEAVKGVDAVEHVASPFTYDIKASDDLLGPAVQGTVGILRSAIKTGTQIKRIVITSSCAAVLNPTTIPTKFSEKDWNTTAEEEFKRLGEKTPVMSLYRLSKTRAERAAWDFYNEHKSKLTWDLVIINPPFVFGPPIHNIKSPKSLNLSLQFWFDAVFLAENYKTKEVLSVSNSWVDVRDTALGHVLALQKEEAGGERIITCGGGFIWQEWIQAANALPENPLKANYPDFQRGFPEILEANPQRIVTISYDISKEQRLFGMKYKTQAETTKDTLEEFAKRGW</sequence>
<dbReference type="Gene3D" id="3.40.50.720">
    <property type="entry name" value="NAD(P)-binding Rossmann-like Domain"/>
    <property type="match status" value="1"/>
</dbReference>
<name>A0A9P6EFB1_9AGAR</name>
<dbReference type="PANTHER" id="PTHR10366:SF564">
    <property type="entry name" value="STEROL-4-ALPHA-CARBOXYLATE 3-DEHYDROGENASE, DECARBOXYLATING"/>
    <property type="match status" value="1"/>
</dbReference>
<evidence type="ECO:0000313" key="5">
    <source>
        <dbReference type="Proteomes" id="UP000807306"/>
    </source>
</evidence>
<dbReference type="PANTHER" id="PTHR10366">
    <property type="entry name" value="NAD DEPENDENT EPIMERASE/DEHYDRATASE"/>
    <property type="match status" value="1"/>
</dbReference>
<dbReference type="SUPFAM" id="SSF51735">
    <property type="entry name" value="NAD(P)-binding Rossmann-fold domains"/>
    <property type="match status" value="1"/>
</dbReference>
<dbReference type="GO" id="GO:0008168">
    <property type="term" value="F:methyltransferase activity"/>
    <property type="evidence" value="ECO:0007669"/>
    <property type="project" value="InterPro"/>
</dbReference>
<feature type="domain" description="NAD-dependent epimerase/dehydratase" evidence="3">
    <location>
        <begin position="10"/>
        <end position="273"/>
    </location>
</feature>
<dbReference type="InterPro" id="IPR001509">
    <property type="entry name" value="Epimerase_deHydtase"/>
</dbReference>
<dbReference type="GO" id="GO:0032259">
    <property type="term" value="P:methylation"/>
    <property type="evidence" value="ECO:0007669"/>
    <property type="project" value="InterPro"/>
</dbReference>
<proteinExistence type="inferred from homology"/>
<dbReference type="InterPro" id="IPR002052">
    <property type="entry name" value="DNA_methylase_N6_adenine_CS"/>
</dbReference>
<dbReference type="EMBL" id="MU157857">
    <property type="protein sequence ID" value="KAF9527862.1"/>
    <property type="molecule type" value="Genomic_DNA"/>
</dbReference>
<keyword evidence="5" id="KW-1185">Reference proteome</keyword>
<protein>
    <recommendedName>
        <fullName evidence="3">NAD-dependent epimerase/dehydratase domain-containing protein</fullName>
    </recommendedName>
</protein>
<dbReference type="GO" id="GO:0016616">
    <property type="term" value="F:oxidoreductase activity, acting on the CH-OH group of donors, NAD or NADP as acceptor"/>
    <property type="evidence" value="ECO:0007669"/>
    <property type="project" value="TreeGrafter"/>
</dbReference>